<keyword evidence="1" id="KW-0472">Membrane</keyword>
<comment type="caution">
    <text evidence="2">The sequence shown here is derived from an EMBL/GenBank/DDBJ whole genome shotgun (WGS) entry which is preliminary data.</text>
</comment>
<dbReference type="InterPro" id="IPR006938">
    <property type="entry name" value="DUF624"/>
</dbReference>
<protein>
    <recommendedName>
        <fullName evidence="4">DUF624 domain-containing protein</fullName>
    </recommendedName>
</protein>
<dbReference type="Proteomes" id="UP001065593">
    <property type="component" value="Unassembled WGS sequence"/>
</dbReference>
<dbReference type="EMBL" id="BRZA01000003">
    <property type="protein sequence ID" value="GLC89655.1"/>
    <property type="molecule type" value="Genomic_DNA"/>
</dbReference>
<evidence type="ECO:0000313" key="3">
    <source>
        <dbReference type="Proteomes" id="UP001065593"/>
    </source>
</evidence>
<reference evidence="2" key="1">
    <citation type="submission" date="2022-08" db="EMBL/GenBank/DDBJ databases">
        <title>Draft genome sequence of Lysinibacillus sp. strain KH24.</title>
        <authorList>
            <person name="Kanbe H."/>
            <person name="Itoh H."/>
        </authorList>
    </citation>
    <scope>NUCLEOTIDE SEQUENCE</scope>
    <source>
        <strain evidence="2">KH24</strain>
    </source>
</reference>
<feature type="transmembrane region" description="Helical" evidence="1">
    <location>
        <begin position="20"/>
        <end position="49"/>
    </location>
</feature>
<sequence length="206" mass="23743">MFQPSSWYMRLGTWLFNLVWLHILWVIFTLLGLVIFGLFPATAAMFAVLRQLIMEEDDSSVTKLFFEKYKAEFVGSTLWGLLLSGGVVLLYVNMHALSYLQLGVIRTLLASSTVVIGFVYLCMLLNFFPVFVHLRLLFWQYPKYALLLAVAKPIQTIFMIIIVIVLAYLYLMFPILVVLFGISLFAYALMYIALRSLPREQLVEDD</sequence>
<keyword evidence="1" id="KW-1133">Transmembrane helix</keyword>
<evidence type="ECO:0000256" key="1">
    <source>
        <dbReference type="SAM" id="Phobius"/>
    </source>
</evidence>
<keyword evidence="1" id="KW-0812">Transmembrane</keyword>
<evidence type="ECO:0000313" key="2">
    <source>
        <dbReference type="EMBL" id="GLC89655.1"/>
    </source>
</evidence>
<gene>
    <name evidence="2" type="primary">yteU</name>
    <name evidence="2" type="ORF">LYSBPC_27820</name>
</gene>
<dbReference type="RefSeq" id="WP_264989483.1">
    <property type="nucleotide sequence ID" value="NZ_BRZA01000003.1"/>
</dbReference>
<proteinExistence type="predicted"/>
<feature type="transmembrane region" description="Helical" evidence="1">
    <location>
        <begin position="69"/>
        <end position="92"/>
    </location>
</feature>
<organism evidence="2 3">
    <name type="scientific">Lysinibacillus piscis</name>
    <dbReference type="NCBI Taxonomy" id="2518931"/>
    <lineage>
        <taxon>Bacteria</taxon>
        <taxon>Bacillati</taxon>
        <taxon>Bacillota</taxon>
        <taxon>Bacilli</taxon>
        <taxon>Bacillales</taxon>
        <taxon>Bacillaceae</taxon>
        <taxon>Lysinibacillus</taxon>
    </lineage>
</organism>
<dbReference type="Pfam" id="PF04854">
    <property type="entry name" value="DUF624"/>
    <property type="match status" value="1"/>
</dbReference>
<keyword evidence="3" id="KW-1185">Reference proteome</keyword>
<evidence type="ECO:0008006" key="4">
    <source>
        <dbReference type="Google" id="ProtNLM"/>
    </source>
</evidence>
<feature type="transmembrane region" description="Helical" evidence="1">
    <location>
        <begin position="104"/>
        <end position="132"/>
    </location>
</feature>
<accession>A0ABQ5NMS9</accession>
<name>A0ABQ5NMS9_9BACI</name>
<feature type="transmembrane region" description="Helical" evidence="1">
    <location>
        <begin position="144"/>
        <end position="169"/>
    </location>
</feature>
<feature type="transmembrane region" description="Helical" evidence="1">
    <location>
        <begin position="175"/>
        <end position="194"/>
    </location>
</feature>